<evidence type="ECO:0000259" key="1">
    <source>
        <dbReference type="Pfam" id="PF18545"/>
    </source>
</evidence>
<accession>A0A9E7N982</accession>
<feature type="domain" description="Halobacterial output" evidence="1">
    <location>
        <begin position="14"/>
        <end position="89"/>
    </location>
</feature>
<organism evidence="2 3">
    <name type="scientific">Natronosalvus rutilus</name>
    <dbReference type="NCBI Taxonomy" id="2953753"/>
    <lineage>
        <taxon>Archaea</taxon>
        <taxon>Methanobacteriati</taxon>
        <taxon>Methanobacteriota</taxon>
        <taxon>Stenosarchaea group</taxon>
        <taxon>Halobacteria</taxon>
        <taxon>Halobacteriales</taxon>
        <taxon>Natrialbaceae</taxon>
        <taxon>Natronosalvus</taxon>
    </lineage>
</organism>
<dbReference type="InterPro" id="IPR040624">
    <property type="entry name" value="HalOD1"/>
</dbReference>
<gene>
    <name evidence="2" type="ORF">NGM29_15535</name>
</gene>
<dbReference type="RefSeq" id="WP_254157381.1">
    <property type="nucleotide sequence ID" value="NZ_CP100355.1"/>
</dbReference>
<dbReference type="AlphaFoldDB" id="A0A9E7N982"/>
<dbReference type="KEGG" id="sawl:NGM29_15535"/>
<dbReference type="EMBL" id="CP100355">
    <property type="protein sequence ID" value="UTF53166.1"/>
    <property type="molecule type" value="Genomic_DNA"/>
</dbReference>
<reference evidence="2" key="1">
    <citation type="submission" date="2022-06" db="EMBL/GenBank/DDBJ databases">
        <title>Diverse halophilic archaea isolated from saline environments.</title>
        <authorList>
            <person name="Cui H.-L."/>
        </authorList>
    </citation>
    <scope>NUCLEOTIDE SEQUENCE</scope>
    <source>
        <strain evidence="2">WLHS1</strain>
    </source>
</reference>
<evidence type="ECO:0000313" key="3">
    <source>
        <dbReference type="Proteomes" id="UP001056855"/>
    </source>
</evidence>
<name>A0A9E7N982_9EURY</name>
<sequence length="94" mass="10030">MGSGEDSMVSSFQTAPSLAVVEAVARAENVPVEELAPPAYPPLHEAIDPQALDQLLESTSPTRQQNEVTVQFQYCGRQVAVDSTGEITLESIAD</sequence>
<keyword evidence="3" id="KW-1185">Reference proteome</keyword>
<dbReference type="Pfam" id="PF18545">
    <property type="entry name" value="HalOD1"/>
    <property type="match status" value="1"/>
</dbReference>
<evidence type="ECO:0000313" key="2">
    <source>
        <dbReference type="EMBL" id="UTF53166.1"/>
    </source>
</evidence>
<dbReference type="Proteomes" id="UP001056855">
    <property type="component" value="Chromosome"/>
</dbReference>
<dbReference type="GeneID" id="73291487"/>
<proteinExistence type="predicted"/>
<protein>
    <recommendedName>
        <fullName evidence="1">Halobacterial output domain-containing protein</fullName>
    </recommendedName>
</protein>